<evidence type="ECO:0000259" key="5">
    <source>
        <dbReference type="SMART" id="SM00849"/>
    </source>
</evidence>
<evidence type="ECO:0000256" key="2">
    <source>
        <dbReference type="ARBA" id="ARBA00022723"/>
    </source>
</evidence>
<organism evidence="6">
    <name type="scientific">marine metagenome</name>
    <dbReference type="NCBI Taxonomy" id="408172"/>
    <lineage>
        <taxon>unclassified sequences</taxon>
        <taxon>metagenomes</taxon>
        <taxon>ecological metagenomes</taxon>
    </lineage>
</organism>
<keyword evidence="2" id="KW-0479">Metal-binding</keyword>
<dbReference type="InterPro" id="IPR036866">
    <property type="entry name" value="RibonucZ/Hydroxyglut_hydro"/>
</dbReference>
<dbReference type="EMBL" id="UINC01000555">
    <property type="protein sequence ID" value="SUZ57322.1"/>
    <property type="molecule type" value="Genomic_DNA"/>
</dbReference>
<dbReference type="GO" id="GO:0046872">
    <property type="term" value="F:metal ion binding"/>
    <property type="evidence" value="ECO:0007669"/>
    <property type="project" value="UniProtKB-KW"/>
</dbReference>
<evidence type="ECO:0000313" key="6">
    <source>
        <dbReference type="EMBL" id="SUZ57322.1"/>
    </source>
</evidence>
<accession>A0A381NRV3</accession>
<evidence type="ECO:0000256" key="1">
    <source>
        <dbReference type="ARBA" id="ARBA00007749"/>
    </source>
</evidence>
<feature type="domain" description="Metallo-beta-lactamase" evidence="5">
    <location>
        <begin position="53"/>
        <end position="260"/>
    </location>
</feature>
<dbReference type="Pfam" id="PF00753">
    <property type="entry name" value="Lactamase_B"/>
    <property type="match status" value="1"/>
</dbReference>
<comment type="similarity">
    <text evidence="1">Belongs to the metallo-beta-lactamase superfamily.</text>
</comment>
<dbReference type="CDD" id="cd16277">
    <property type="entry name" value="metallo-hydrolase-like_MBL-fold"/>
    <property type="match status" value="1"/>
</dbReference>
<dbReference type="SUPFAM" id="SSF56281">
    <property type="entry name" value="Metallo-hydrolase/oxidoreductase"/>
    <property type="match status" value="1"/>
</dbReference>
<dbReference type="InterPro" id="IPR051013">
    <property type="entry name" value="MBL_superfamily_lactonases"/>
</dbReference>
<dbReference type="SMART" id="SM00849">
    <property type="entry name" value="Lactamase_B"/>
    <property type="match status" value="1"/>
</dbReference>
<dbReference type="InterPro" id="IPR001279">
    <property type="entry name" value="Metallo-B-lactamas"/>
</dbReference>
<keyword evidence="4" id="KW-0862">Zinc</keyword>
<dbReference type="PANTHER" id="PTHR42978:SF6">
    <property type="entry name" value="QUORUM-QUENCHING LACTONASE YTNP-RELATED"/>
    <property type="match status" value="1"/>
</dbReference>
<keyword evidence="3" id="KW-0378">Hydrolase</keyword>
<evidence type="ECO:0000256" key="4">
    <source>
        <dbReference type="ARBA" id="ARBA00022833"/>
    </source>
</evidence>
<gene>
    <name evidence="6" type="ORF">METZ01_LOCUS10176</name>
</gene>
<sequence length="280" mass="31369">MKWRIGDVTITRVVELTSSTIGNYILPQATEDRIKAIDWIGPFVNDDCQLVLSFHSLVIETGTRTLVVDTCIGNDKERTYPRWHQMQSSFLEDLAAAGFDRDGIDTVLCTHMHVDHVGWNTRLVDGRWEATFRNARYLYAEDEWMHWQNESQAEYGPVIDDSVRPIFDAGLADLVSSHHEVTSEVSLEATPGHTPGHVSVHITSRGEEAVITGDMIHHPCQIAHPDWSTTADVDPELSALTRARFLELYAGRPVLVIGTHFSGPTAGTLVQDGDSYRLDY</sequence>
<reference evidence="6" key="1">
    <citation type="submission" date="2018-05" db="EMBL/GenBank/DDBJ databases">
        <authorList>
            <person name="Lanie J.A."/>
            <person name="Ng W.-L."/>
            <person name="Kazmierczak K.M."/>
            <person name="Andrzejewski T.M."/>
            <person name="Davidsen T.M."/>
            <person name="Wayne K.J."/>
            <person name="Tettelin H."/>
            <person name="Glass J.I."/>
            <person name="Rusch D."/>
            <person name="Podicherti R."/>
            <person name="Tsui H.-C.T."/>
            <person name="Winkler M.E."/>
        </authorList>
    </citation>
    <scope>NUCLEOTIDE SEQUENCE</scope>
</reference>
<name>A0A381NRV3_9ZZZZ</name>
<dbReference type="PANTHER" id="PTHR42978">
    <property type="entry name" value="QUORUM-QUENCHING LACTONASE YTNP-RELATED-RELATED"/>
    <property type="match status" value="1"/>
</dbReference>
<proteinExistence type="inferred from homology"/>
<dbReference type="Gene3D" id="3.60.15.10">
    <property type="entry name" value="Ribonuclease Z/Hydroxyacylglutathione hydrolase-like"/>
    <property type="match status" value="1"/>
</dbReference>
<dbReference type="AlphaFoldDB" id="A0A381NRV3"/>
<dbReference type="GO" id="GO:0016787">
    <property type="term" value="F:hydrolase activity"/>
    <property type="evidence" value="ECO:0007669"/>
    <property type="project" value="UniProtKB-KW"/>
</dbReference>
<evidence type="ECO:0000256" key="3">
    <source>
        <dbReference type="ARBA" id="ARBA00022801"/>
    </source>
</evidence>
<protein>
    <recommendedName>
        <fullName evidence="5">Metallo-beta-lactamase domain-containing protein</fullName>
    </recommendedName>
</protein>